<feature type="region of interest" description="Disordered" evidence="6">
    <location>
        <begin position="708"/>
        <end position="727"/>
    </location>
</feature>
<dbReference type="OrthoDB" id="1232at2759"/>
<evidence type="ECO:0000256" key="2">
    <source>
        <dbReference type="ARBA" id="ARBA00005330"/>
    </source>
</evidence>
<dbReference type="VEuPathDB" id="FungiDB:MGL_3549"/>
<protein>
    <submittedName>
        <fullName evidence="7">Uncharacterized protein</fullName>
    </submittedName>
</protein>
<dbReference type="GO" id="GO:0006357">
    <property type="term" value="P:regulation of transcription by RNA polymerase II"/>
    <property type="evidence" value="ECO:0007669"/>
    <property type="project" value="TreeGrafter"/>
</dbReference>
<evidence type="ECO:0000313" key="8">
    <source>
        <dbReference type="Proteomes" id="UP000008837"/>
    </source>
</evidence>
<evidence type="ECO:0000256" key="6">
    <source>
        <dbReference type="SAM" id="MobiDB-lite"/>
    </source>
</evidence>
<feature type="region of interest" description="Disordered" evidence="6">
    <location>
        <begin position="529"/>
        <end position="563"/>
    </location>
</feature>
<feature type="region of interest" description="Disordered" evidence="6">
    <location>
        <begin position="52"/>
        <end position="234"/>
    </location>
</feature>
<accession>A8Q9S2</accession>
<dbReference type="STRING" id="425265.A8Q9S2"/>
<dbReference type="InterPro" id="IPR019340">
    <property type="entry name" value="Histone_AcTrfase_su3"/>
</dbReference>
<evidence type="ECO:0000313" key="7">
    <source>
        <dbReference type="EMBL" id="EDP42300.1"/>
    </source>
</evidence>
<keyword evidence="4" id="KW-0804">Transcription</keyword>
<feature type="compositionally biased region" description="Basic and acidic residues" evidence="6">
    <location>
        <begin position="52"/>
        <end position="65"/>
    </location>
</feature>
<dbReference type="GO" id="GO:0005634">
    <property type="term" value="C:nucleus"/>
    <property type="evidence" value="ECO:0007669"/>
    <property type="project" value="UniProtKB-SubCell"/>
</dbReference>
<keyword evidence="5" id="KW-0539">Nucleus</keyword>
<comment type="subcellular location">
    <subcellularLocation>
        <location evidence="1">Nucleus</location>
    </subcellularLocation>
</comment>
<evidence type="ECO:0000256" key="1">
    <source>
        <dbReference type="ARBA" id="ARBA00004123"/>
    </source>
</evidence>
<keyword evidence="3" id="KW-0805">Transcription regulation</keyword>
<name>A8Q9S2_MALGO</name>
<feature type="compositionally biased region" description="Polar residues" evidence="6">
    <location>
        <begin position="478"/>
        <end position="487"/>
    </location>
</feature>
<feature type="compositionally biased region" description="Low complexity" evidence="6">
    <location>
        <begin position="454"/>
        <end position="477"/>
    </location>
</feature>
<feature type="compositionally biased region" description="Polar residues" evidence="6">
    <location>
        <begin position="529"/>
        <end position="542"/>
    </location>
</feature>
<organism evidence="7 8">
    <name type="scientific">Malassezia globosa (strain ATCC MYA-4612 / CBS 7966)</name>
    <name type="common">Dandruff-associated fungus</name>
    <dbReference type="NCBI Taxonomy" id="425265"/>
    <lineage>
        <taxon>Eukaryota</taxon>
        <taxon>Fungi</taxon>
        <taxon>Dikarya</taxon>
        <taxon>Basidiomycota</taxon>
        <taxon>Ustilaginomycotina</taxon>
        <taxon>Malasseziomycetes</taxon>
        <taxon>Malasseziales</taxon>
        <taxon>Malasseziaceae</taxon>
        <taxon>Malassezia</taxon>
    </lineage>
</organism>
<feature type="compositionally biased region" description="Basic and acidic residues" evidence="6">
    <location>
        <begin position="74"/>
        <end position="101"/>
    </location>
</feature>
<sequence length="727" mass="79120">MPAAGVPATFRTSTAPLYRRYIGLAGTGSGAIPTLDELIELSQHLQSLRQDVEARARTLAEERRSSGPPNPKKQQRETQVKREEDFSLDHVRATGSRKTESEPEGTDWSNAGDMRARGNINRTYGRAGHRRRNGLGRQDASGSDADSDLESDIPLNAMQAKSRSQPKTEALPSDTQSHPLPQQQPSLGIKLRLTNPEDALRLRSDSSRSTHTSASKHGSDVVSDPSPDAIGKKDSAVTTGAIMLKATPGIGADASSAALPASMTGSASEFGEGTESILNMHGDTFHDPTTFSWDAPADMASCVMPKREPIREIRPYPTHPYDVHEDFANTDWHDRESMYSVGKAAGTPAAMAAAENSTMTLSGDASTPQPPVKDTSNRSRSTKEAAQVPATTFFNYVDAFFKPITEDDLAWLSSRADDPSPYVFPELGLHYRKVWEKEDAELQSVLKAMDDSLSSSSTPAPHAPPTNATEAGNTAATSKDSTSVTDAATVPSSLAIEDLVDANMYDRVTRGGPLMERLVSSLMVPENPTSKAATASSVTEVTPTAEASSAAAMEEERPPPDVHQSFAEMESRTRRACESIGLVEAGVPIQWEEHGDSLIASMLRLAQERLRRQSKMNEERKASLFKVAKDRMAYQDYQACLQAVEREIEANWTKRMRQIKASAGKKRKHDAEAGPVRPQLAETLPDALQRRKKLKAVFEPLFAKIPHACKPPTQSIYQSGEKETSQD</sequence>
<comment type="similarity">
    <text evidence="2">Belongs to the NGG1 family.</text>
</comment>
<feature type="region of interest" description="Disordered" evidence="6">
    <location>
        <begin position="450"/>
        <end position="487"/>
    </location>
</feature>
<dbReference type="KEGG" id="mgl:MGL_3549"/>
<dbReference type="GO" id="GO:0003713">
    <property type="term" value="F:transcription coactivator activity"/>
    <property type="evidence" value="ECO:0007669"/>
    <property type="project" value="TreeGrafter"/>
</dbReference>
<feature type="compositionally biased region" description="Basic and acidic residues" evidence="6">
    <location>
        <begin position="198"/>
        <end position="208"/>
    </location>
</feature>
<dbReference type="RefSeq" id="XP_001729514.1">
    <property type="nucleotide sequence ID" value="XM_001729462.1"/>
</dbReference>
<comment type="caution">
    <text evidence="7">The sequence shown here is derived from an EMBL/GenBank/DDBJ whole genome shotgun (WGS) entry which is preliminary data.</text>
</comment>
<reference evidence="7 8" key="1">
    <citation type="journal article" date="2007" name="Proc. Natl. Acad. Sci. U.S.A.">
        <title>Dandruff-associated Malassezia genomes reveal convergent and divergent virulence traits shared with plant and human fungal pathogens.</title>
        <authorList>
            <person name="Xu J."/>
            <person name="Saunders C.W."/>
            <person name="Hu P."/>
            <person name="Grant R.A."/>
            <person name="Boekhout T."/>
            <person name="Kuramae E.E."/>
            <person name="Kronstad J.W."/>
            <person name="Deangelis Y.M."/>
            <person name="Reeder N.L."/>
            <person name="Johnstone K.R."/>
            <person name="Leland M."/>
            <person name="Fieno A.M."/>
            <person name="Begley W.M."/>
            <person name="Sun Y."/>
            <person name="Lacey M.P."/>
            <person name="Chaudhary T."/>
            <person name="Keough T."/>
            <person name="Chu L."/>
            <person name="Sears R."/>
            <person name="Yuan B."/>
            <person name="Dawson T.L.Jr."/>
        </authorList>
    </citation>
    <scope>NUCLEOTIDE SEQUENCE [LARGE SCALE GENOMIC DNA]</scope>
    <source>
        <strain evidence="8">ATCC MYA-4612 / CBS 7966</strain>
    </source>
</reference>
<evidence type="ECO:0000256" key="4">
    <source>
        <dbReference type="ARBA" id="ARBA00023163"/>
    </source>
</evidence>
<dbReference type="InParanoid" id="A8Q9S2"/>
<proteinExistence type="inferred from homology"/>
<dbReference type="GeneID" id="5853821"/>
<dbReference type="Proteomes" id="UP000008837">
    <property type="component" value="Unassembled WGS sequence"/>
</dbReference>
<dbReference type="GO" id="GO:0000124">
    <property type="term" value="C:SAGA complex"/>
    <property type="evidence" value="ECO:0007669"/>
    <property type="project" value="TreeGrafter"/>
</dbReference>
<dbReference type="PANTHER" id="PTHR13556:SF2">
    <property type="entry name" value="TRANSCRIPTIONAL ADAPTER 3"/>
    <property type="match status" value="1"/>
</dbReference>
<evidence type="ECO:0000256" key="5">
    <source>
        <dbReference type="ARBA" id="ARBA00023242"/>
    </source>
</evidence>
<feature type="region of interest" description="Disordered" evidence="6">
    <location>
        <begin position="359"/>
        <end position="385"/>
    </location>
</feature>
<dbReference type="AlphaFoldDB" id="A8Q9S2"/>
<dbReference type="EMBL" id="AAYY01000013">
    <property type="protein sequence ID" value="EDP42300.1"/>
    <property type="molecule type" value="Genomic_DNA"/>
</dbReference>
<dbReference type="PANTHER" id="PTHR13556">
    <property type="entry name" value="TRANSCRIPTIONAL ADAPTER 3-RELATED"/>
    <property type="match status" value="1"/>
</dbReference>
<dbReference type="Pfam" id="PF10198">
    <property type="entry name" value="Ada3"/>
    <property type="match status" value="1"/>
</dbReference>
<keyword evidence="8" id="KW-1185">Reference proteome</keyword>
<gene>
    <name evidence="7" type="ORF">MGL_3549</name>
</gene>
<feature type="compositionally biased region" description="Low complexity" evidence="6">
    <location>
        <begin position="176"/>
        <end position="187"/>
    </location>
</feature>
<evidence type="ECO:0000256" key="3">
    <source>
        <dbReference type="ARBA" id="ARBA00023015"/>
    </source>
</evidence>